<gene>
    <name evidence="1" type="ORF">LCGC14_0207980</name>
</gene>
<proteinExistence type="predicted"/>
<accession>A0A0F9UXT5</accession>
<sequence>MSRFKPSGKAMTKDMLSNLVKAAMKRKPEQVKRYVISIGIPGDTAEEITEYLWGNMPPGGVGFMDAADESRFNNNTKEEK</sequence>
<comment type="caution">
    <text evidence="1">The sequence shown here is derived from an EMBL/GenBank/DDBJ whole genome shotgun (WGS) entry which is preliminary data.</text>
</comment>
<name>A0A0F9UXT5_9ZZZZ</name>
<reference evidence="1" key="1">
    <citation type="journal article" date="2015" name="Nature">
        <title>Complex archaea that bridge the gap between prokaryotes and eukaryotes.</title>
        <authorList>
            <person name="Spang A."/>
            <person name="Saw J.H."/>
            <person name="Jorgensen S.L."/>
            <person name="Zaremba-Niedzwiedzka K."/>
            <person name="Martijn J."/>
            <person name="Lind A.E."/>
            <person name="van Eijk R."/>
            <person name="Schleper C."/>
            <person name="Guy L."/>
            <person name="Ettema T.J."/>
        </authorList>
    </citation>
    <scope>NUCLEOTIDE SEQUENCE</scope>
</reference>
<protein>
    <submittedName>
        <fullName evidence="1">Uncharacterized protein</fullName>
    </submittedName>
</protein>
<dbReference type="EMBL" id="LAZR01000095">
    <property type="protein sequence ID" value="KKN92307.1"/>
    <property type="molecule type" value="Genomic_DNA"/>
</dbReference>
<dbReference type="AlphaFoldDB" id="A0A0F9UXT5"/>
<evidence type="ECO:0000313" key="1">
    <source>
        <dbReference type="EMBL" id="KKN92307.1"/>
    </source>
</evidence>
<organism evidence="1">
    <name type="scientific">marine sediment metagenome</name>
    <dbReference type="NCBI Taxonomy" id="412755"/>
    <lineage>
        <taxon>unclassified sequences</taxon>
        <taxon>metagenomes</taxon>
        <taxon>ecological metagenomes</taxon>
    </lineage>
</organism>